<sequence>MAKNAHLTLDDRSTIEVSLREGDSFTDIGRELGKDPSTIAKEIKNHIQYSRSGSYNPCAKRANCSLIGQACKPCKNPHHGICRRCSFRNCFEHCPDFVELTCRKLNKPPYVCNGCDTRHRCKLERHLYVAKAAQQEYESQRSESRQGIAITPTELKRIDAIISPLVKQGQSIHMICVNNGDDIMLDEKTIYNYIDAGLLSVDNIDLPRKVRYRVRSHKKPVRVDKQCHIGRTYEDFEAFLSANPDTAVVEMDSVEGRKGGKVLLTIYFRDSSLMLAFIRDANTAKSVKCIFNDLYEKLGHDVFTQLFPVILTDRGSEFTDPLAIEFNDNNERRTRIFYCDPQRSNQKGGCEVTHEMIRRILPKGTSFDNLCQDDIYLMMSHINSYNRKKLNNQSSHQLFSFLHGENVLDTLNIKLIPANEINLTPLLLKK</sequence>
<dbReference type="eggNOG" id="COG2826">
    <property type="taxonomic scope" value="Bacteria"/>
</dbReference>
<dbReference type="InterPro" id="IPR012337">
    <property type="entry name" value="RNaseH-like_sf"/>
</dbReference>
<proteinExistence type="predicted"/>
<dbReference type="GO" id="GO:0004803">
    <property type="term" value="F:transposase activity"/>
    <property type="evidence" value="ECO:0007669"/>
    <property type="project" value="TreeGrafter"/>
</dbReference>
<dbReference type="GO" id="GO:0003676">
    <property type="term" value="F:nucleic acid binding"/>
    <property type="evidence" value="ECO:0007669"/>
    <property type="project" value="InterPro"/>
</dbReference>
<dbReference type="InterPro" id="IPR025246">
    <property type="entry name" value="IS30-like_HTH"/>
</dbReference>
<dbReference type="GO" id="GO:0032196">
    <property type="term" value="P:transposition"/>
    <property type="evidence" value="ECO:0007669"/>
    <property type="project" value="TreeGrafter"/>
</dbReference>
<dbReference type="InterPro" id="IPR051917">
    <property type="entry name" value="Transposase-Integrase"/>
</dbReference>
<dbReference type="AlphaFoldDB" id="A0A1H9XEP5"/>
<evidence type="ECO:0000259" key="2">
    <source>
        <dbReference type="PROSITE" id="PS50994"/>
    </source>
</evidence>
<dbReference type="PANTHER" id="PTHR10948">
    <property type="entry name" value="TRANSPOSASE"/>
    <property type="match status" value="1"/>
</dbReference>
<evidence type="ECO:0000313" key="4">
    <source>
        <dbReference type="Proteomes" id="UP000182584"/>
    </source>
</evidence>
<dbReference type="InterPro" id="IPR001584">
    <property type="entry name" value="Integrase_cat-core"/>
</dbReference>
<dbReference type="EMBL" id="FOGJ01000071">
    <property type="protein sequence ID" value="SES44602.1"/>
    <property type="molecule type" value="Genomic_DNA"/>
</dbReference>
<dbReference type="PANTHER" id="PTHR10948:SF23">
    <property type="entry name" value="TRANSPOSASE INSI FOR INSERTION SEQUENCE ELEMENT IS30A-RELATED"/>
    <property type="match status" value="1"/>
</dbReference>
<dbReference type="OrthoDB" id="9776104at2"/>
<dbReference type="Pfam" id="PF13936">
    <property type="entry name" value="HTH_38"/>
    <property type="match status" value="1"/>
</dbReference>
<gene>
    <name evidence="3" type="ORF">SAMN04487884_1711</name>
</gene>
<name>A0A1H9XEP5_BUTFI</name>
<dbReference type="Proteomes" id="UP000182584">
    <property type="component" value="Unassembled WGS sequence"/>
</dbReference>
<evidence type="ECO:0000256" key="1">
    <source>
        <dbReference type="ARBA" id="ARBA00023172"/>
    </source>
</evidence>
<evidence type="ECO:0000313" key="3">
    <source>
        <dbReference type="EMBL" id="SES44602.1"/>
    </source>
</evidence>
<dbReference type="GO" id="GO:0015074">
    <property type="term" value="P:DNA integration"/>
    <property type="evidence" value="ECO:0007669"/>
    <property type="project" value="InterPro"/>
</dbReference>
<keyword evidence="1" id="KW-0233">DNA recombination</keyword>
<dbReference type="GO" id="GO:0006310">
    <property type="term" value="P:DNA recombination"/>
    <property type="evidence" value="ECO:0007669"/>
    <property type="project" value="UniProtKB-KW"/>
</dbReference>
<reference evidence="3 4" key="1">
    <citation type="submission" date="2016-10" db="EMBL/GenBank/DDBJ databases">
        <authorList>
            <person name="de Groot N.N."/>
        </authorList>
    </citation>
    <scope>NUCLEOTIDE SEQUENCE [LARGE SCALE GENOMIC DNA]</scope>
    <source>
        <strain evidence="3 4">AR40</strain>
    </source>
</reference>
<dbReference type="InterPro" id="IPR036397">
    <property type="entry name" value="RNaseH_sf"/>
</dbReference>
<feature type="domain" description="Integrase catalytic" evidence="2">
    <location>
        <begin position="240"/>
        <end position="411"/>
    </location>
</feature>
<organism evidence="3 4">
    <name type="scientific">Butyrivibrio fibrisolvens</name>
    <dbReference type="NCBI Taxonomy" id="831"/>
    <lineage>
        <taxon>Bacteria</taxon>
        <taxon>Bacillati</taxon>
        <taxon>Bacillota</taxon>
        <taxon>Clostridia</taxon>
        <taxon>Lachnospirales</taxon>
        <taxon>Lachnospiraceae</taxon>
        <taxon>Butyrivibrio</taxon>
    </lineage>
</organism>
<protein>
    <submittedName>
        <fullName evidence="3">Transposase and inactivated derivatives, IS30 family</fullName>
    </submittedName>
</protein>
<accession>A0A1H9XEP5</accession>
<dbReference type="PROSITE" id="PS50994">
    <property type="entry name" value="INTEGRASE"/>
    <property type="match status" value="1"/>
</dbReference>
<dbReference type="Gene3D" id="3.30.420.10">
    <property type="entry name" value="Ribonuclease H-like superfamily/Ribonuclease H"/>
    <property type="match status" value="1"/>
</dbReference>
<dbReference type="NCBIfam" id="NF033563">
    <property type="entry name" value="transpos_IS30"/>
    <property type="match status" value="1"/>
</dbReference>
<dbReference type="SUPFAM" id="SSF53098">
    <property type="entry name" value="Ribonuclease H-like"/>
    <property type="match status" value="1"/>
</dbReference>
<dbReference type="RefSeq" id="WP_074759290.1">
    <property type="nucleotide sequence ID" value="NZ_FOGJ01000071.1"/>
</dbReference>
<dbReference type="InterPro" id="IPR053392">
    <property type="entry name" value="Transposase_IS30-like"/>
</dbReference>
<dbReference type="GO" id="GO:0005829">
    <property type="term" value="C:cytosol"/>
    <property type="evidence" value="ECO:0007669"/>
    <property type="project" value="TreeGrafter"/>
</dbReference>